<dbReference type="InterPro" id="IPR001849">
    <property type="entry name" value="PH_domain"/>
</dbReference>
<evidence type="ECO:0000256" key="8">
    <source>
        <dbReference type="ARBA" id="ARBA00022741"/>
    </source>
</evidence>
<dbReference type="Proteomes" id="UP000233556">
    <property type="component" value="Unassembled WGS sequence"/>
</dbReference>
<evidence type="ECO:0000256" key="13">
    <source>
        <dbReference type="ARBA" id="ARBA00023371"/>
    </source>
</evidence>
<keyword evidence="6" id="KW-0479">Metal-binding</keyword>
<keyword evidence="10" id="KW-0418">Kinase</keyword>
<protein>
    <recommendedName>
        <fullName evidence="3">diacylglycerol kinase (ATP)</fullName>
        <ecNumber evidence="3">2.7.1.107</ecNumber>
    </recommendedName>
</protein>
<dbReference type="GO" id="GO:0005524">
    <property type="term" value="F:ATP binding"/>
    <property type="evidence" value="ECO:0007669"/>
    <property type="project" value="UniProtKB-KW"/>
</dbReference>
<keyword evidence="7" id="KW-0677">Repeat</keyword>
<evidence type="ECO:0000256" key="11">
    <source>
        <dbReference type="ARBA" id="ARBA00022833"/>
    </source>
</evidence>
<accession>A0A2I0TZ68</accession>
<keyword evidence="11" id="KW-0862">Zinc</keyword>
<keyword evidence="15" id="KW-0812">Transmembrane</keyword>
<dbReference type="OrthoDB" id="196165at2759"/>
<evidence type="ECO:0000256" key="5">
    <source>
        <dbReference type="ARBA" id="ARBA00022679"/>
    </source>
</evidence>
<dbReference type="InterPro" id="IPR046349">
    <property type="entry name" value="C1-like_sf"/>
</dbReference>
<dbReference type="PANTHER" id="PTHR11255">
    <property type="entry name" value="DIACYLGLYCEROL KINASE"/>
    <property type="match status" value="1"/>
</dbReference>
<organism evidence="17 18">
    <name type="scientific">Limosa lapponica baueri</name>
    <dbReference type="NCBI Taxonomy" id="1758121"/>
    <lineage>
        <taxon>Eukaryota</taxon>
        <taxon>Metazoa</taxon>
        <taxon>Chordata</taxon>
        <taxon>Craniata</taxon>
        <taxon>Vertebrata</taxon>
        <taxon>Euteleostomi</taxon>
        <taxon>Archelosauria</taxon>
        <taxon>Archosauria</taxon>
        <taxon>Dinosauria</taxon>
        <taxon>Saurischia</taxon>
        <taxon>Theropoda</taxon>
        <taxon>Coelurosauria</taxon>
        <taxon>Aves</taxon>
        <taxon>Neognathae</taxon>
        <taxon>Neoaves</taxon>
        <taxon>Charadriiformes</taxon>
        <taxon>Scolopacidae</taxon>
        <taxon>Limosa</taxon>
    </lineage>
</organism>
<comment type="pathway">
    <text evidence="14">Glycerolipid metabolism.</text>
</comment>
<reference evidence="18" key="2">
    <citation type="submission" date="2017-12" db="EMBL/GenBank/DDBJ databases">
        <title>Genome sequence of the Bar-tailed Godwit (Limosa lapponica baueri).</title>
        <authorList>
            <person name="Lima N.C.B."/>
            <person name="Parody-Merino A.M."/>
            <person name="Battley P.F."/>
            <person name="Fidler A.E."/>
            <person name="Prosdocimi F."/>
        </authorList>
    </citation>
    <scope>NUCLEOTIDE SEQUENCE [LARGE SCALE GENOMIC DNA]</scope>
</reference>
<feature type="transmembrane region" description="Helical" evidence="15">
    <location>
        <begin position="124"/>
        <end position="140"/>
    </location>
</feature>
<evidence type="ECO:0000313" key="18">
    <source>
        <dbReference type="Proteomes" id="UP000233556"/>
    </source>
</evidence>
<dbReference type="InterPro" id="IPR011993">
    <property type="entry name" value="PH-like_dom_sf"/>
</dbReference>
<evidence type="ECO:0000256" key="3">
    <source>
        <dbReference type="ARBA" id="ARBA00012133"/>
    </source>
</evidence>
<evidence type="ECO:0000313" key="17">
    <source>
        <dbReference type="EMBL" id="PKU39075.1"/>
    </source>
</evidence>
<evidence type="ECO:0000256" key="6">
    <source>
        <dbReference type="ARBA" id="ARBA00022723"/>
    </source>
</evidence>
<evidence type="ECO:0000256" key="1">
    <source>
        <dbReference type="ARBA" id="ARBA00005175"/>
    </source>
</evidence>
<keyword evidence="18" id="KW-1185">Reference proteome</keyword>
<dbReference type="GO" id="GO:0008270">
    <property type="term" value="F:zinc ion binding"/>
    <property type="evidence" value="ECO:0007669"/>
    <property type="project" value="UniProtKB-KW"/>
</dbReference>
<dbReference type="SUPFAM" id="SSF57889">
    <property type="entry name" value="Cysteine-rich domain"/>
    <property type="match status" value="1"/>
</dbReference>
<dbReference type="AlphaFoldDB" id="A0A2I0TZ68"/>
<comment type="pathway">
    <text evidence="1">Lipid metabolism; glycerolipid metabolism.</text>
</comment>
<dbReference type="GO" id="GO:0005886">
    <property type="term" value="C:plasma membrane"/>
    <property type="evidence" value="ECO:0007669"/>
    <property type="project" value="TreeGrafter"/>
</dbReference>
<keyword evidence="12" id="KW-0067">ATP-binding</keyword>
<dbReference type="Gene3D" id="2.30.29.30">
    <property type="entry name" value="Pleckstrin-homology domain (PH domain)/Phosphotyrosine-binding domain (PTB)"/>
    <property type="match status" value="1"/>
</dbReference>
<proteinExistence type="inferred from homology"/>
<feature type="domain" description="PH" evidence="16">
    <location>
        <begin position="1"/>
        <end position="65"/>
    </location>
</feature>
<keyword evidence="9" id="KW-0863">Zinc-finger</keyword>
<keyword evidence="8" id="KW-0547">Nucleotide-binding</keyword>
<dbReference type="InterPro" id="IPR037607">
    <property type="entry name" value="DGK"/>
</dbReference>
<evidence type="ECO:0000256" key="15">
    <source>
        <dbReference type="SAM" id="Phobius"/>
    </source>
</evidence>
<reference evidence="18" key="1">
    <citation type="submission" date="2017-11" db="EMBL/GenBank/DDBJ databases">
        <authorList>
            <person name="Lima N.C."/>
            <person name="Parody-Merino A.M."/>
            <person name="Battley P.F."/>
            <person name="Fidler A.E."/>
            <person name="Prosdocimi F."/>
        </authorList>
    </citation>
    <scope>NUCLEOTIDE SEQUENCE [LARGE SCALE GENOMIC DNA]</scope>
</reference>
<dbReference type="EMBL" id="KZ506581">
    <property type="protein sequence ID" value="PKU39075.1"/>
    <property type="molecule type" value="Genomic_DNA"/>
</dbReference>
<dbReference type="Gene3D" id="3.30.60.20">
    <property type="match status" value="1"/>
</dbReference>
<evidence type="ECO:0000256" key="12">
    <source>
        <dbReference type="ARBA" id="ARBA00022840"/>
    </source>
</evidence>
<keyword evidence="4" id="KW-0597">Phosphoprotein</keyword>
<keyword evidence="5" id="KW-0808">Transferase</keyword>
<dbReference type="FunFam" id="3.30.60.20:FF:000002">
    <property type="entry name" value="Diacylglycerol kinase"/>
    <property type="match status" value="1"/>
</dbReference>
<evidence type="ECO:0000256" key="7">
    <source>
        <dbReference type="ARBA" id="ARBA00022737"/>
    </source>
</evidence>
<evidence type="ECO:0000256" key="4">
    <source>
        <dbReference type="ARBA" id="ARBA00022553"/>
    </source>
</evidence>
<evidence type="ECO:0000256" key="10">
    <source>
        <dbReference type="ARBA" id="ARBA00022777"/>
    </source>
</evidence>
<comment type="catalytic activity">
    <reaction evidence="13">
        <text>1,2-di-(9Z-octadecenoyl)-sn-glycerol + ATP = 1,2-di-(9Z-octadecenoyl)-sn-glycero-3-phosphate + ADP + H(+)</text>
        <dbReference type="Rhea" id="RHEA:40327"/>
        <dbReference type="ChEBI" id="CHEBI:15378"/>
        <dbReference type="ChEBI" id="CHEBI:30616"/>
        <dbReference type="ChEBI" id="CHEBI:52333"/>
        <dbReference type="ChEBI" id="CHEBI:74546"/>
        <dbReference type="ChEBI" id="CHEBI:456216"/>
    </reaction>
    <physiologicalReaction direction="left-to-right" evidence="13">
        <dbReference type="Rhea" id="RHEA:40328"/>
    </physiologicalReaction>
</comment>
<evidence type="ECO:0000259" key="16">
    <source>
        <dbReference type="PROSITE" id="PS50003"/>
    </source>
</evidence>
<sequence length="141" mass="16043">MAWKRKSMSLIFDEVDLSDASVAESSTKNVNNSFTIITPFRRLILCAENRKEMEDWISSLKSVQSREHYEIAMPHQWLEGNLPVSAKCAVCDKTCGSVLRLQDWKCLWCKAMVGAMNHIQAPRILPALLLAIIFILSFLLD</sequence>
<name>A0A2I0TZ68_LIMLA</name>
<dbReference type="InterPro" id="IPR002219">
    <property type="entry name" value="PKC_DAG/PE"/>
</dbReference>
<comment type="similarity">
    <text evidence="2">Belongs to the eukaryotic diacylglycerol kinase family.</text>
</comment>
<dbReference type="GO" id="GO:0004143">
    <property type="term" value="F:ATP-dependent diacylglycerol kinase activity"/>
    <property type="evidence" value="ECO:0007669"/>
    <property type="project" value="UniProtKB-EC"/>
</dbReference>
<evidence type="ECO:0000256" key="9">
    <source>
        <dbReference type="ARBA" id="ARBA00022771"/>
    </source>
</evidence>
<dbReference type="SUPFAM" id="SSF50729">
    <property type="entry name" value="PH domain-like"/>
    <property type="match status" value="1"/>
</dbReference>
<dbReference type="PROSITE" id="PS50003">
    <property type="entry name" value="PH_DOMAIN"/>
    <property type="match status" value="1"/>
</dbReference>
<dbReference type="PANTHER" id="PTHR11255:SF37">
    <property type="entry name" value="DIACYLGLYCEROL KINASE ETA"/>
    <property type="match status" value="1"/>
</dbReference>
<keyword evidence="15" id="KW-1133">Transmembrane helix</keyword>
<evidence type="ECO:0000256" key="14">
    <source>
        <dbReference type="ARBA" id="ARBA00060536"/>
    </source>
</evidence>
<dbReference type="EC" id="2.7.1.107" evidence="3"/>
<dbReference type="Pfam" id="PF00130">
    <property type="entry name" value="C1_1"/>
    <property type="match status" value="1"/>
</dbReference>
<evidence type="ECO:0000256" key="2">
    <source>
        <dbReference type="ARBA" id="ARBA00009280"/>
    </source>
</evidence>
<dbReference type="Pfam" id="PF00169">
    <property type="entry name" value="PH"/>
    <property type="match status" value="1"/>
</dbReference>
<gene>
    <name evidence="17" type="ORF">llap_10620</name>
</gene>
<keyword evidence="15" id="KW-0472">Membrane</keyword>
<dbReference type="GO" id="GO:0007165">
    <property type="term" value="P:signal transduction"/>
    <property type="evidence" value="ECO:0007669"/>
    <property type="project" value="InterPro"/>
</dbReference>